<evidence type="ECO:0000313" key="2">
    <source>
        <dbReference type="EMBL" id="MFC6035538.1"/>
    </source>
</evidence>
<evidence type="ECO:0000313" key="3">
    <source>
        <dbReference type="Proteomes" id="UP001596116"/>
    </source>
</evidence>
<name>A0ABW1KYL8_9PROT</name>
<dbReference type="EMBL" id="JBHPON010000001">
    <property type="protein sequence ID" value="MFC6035538.1"/>
    <property type="molecule type" value="Genomic_DNA"/>
</dbReference>
<dbReference type="RefSeq" id="WP_379879105.1">
    <property type="nucleotide sequence ID" value="NZ_JBHPON010000001.1"/>
</dbReference>
<gene>
    <name evidence="2" type="ORF">ACFMB1_08295</name>
</gene>
<reference evidence="2 3" key="1">
    <citation type="submission" date="2024-09" db="EMBL/GenBank/DDBJ databases">
        <authorList>
            <person name="Zhang Z.-H."/>
        </authorList>
    </citation>
    <scope>NUCLEOTIDE SEQUENCE [LARGE SCALE GENOMIC DNA]</scope>
    <source>
        <strain evidence="2 3">HHTR114</strain>
    </source>
</reference>
<keyword evidence="1" id="KW-0472">Membrane</keyword>
<protein>
    <submittedName>
        <fullName evidence="2">Uncharacterized protein</fullName>
    </submittedName>
</protein>
<keyword evidence="1" id="KW-1133">Transmembrane helix</keyword>
<accession>A0ABW1KYL8</accession>
<comment type="caution">
    <text evidence="2">The sequence shown here is derived from an EMBL/GenBank/DDBJ whole genome shotgun (WGS) entry which is preliminary data.</text>
</comment>
<organism evidence="2 3">
    <name type="scientific">Hyphococcus aureus</name>
    <dbReference type="NCBI Taxonomy" id="2666033"/>
    <lineage>
        <taxon>Bacteria</taxon>
        <taxon>Pseudomonadati</taxon>
        <taxon>Pseudomonadota</taxon>
        <taxon>Alphaproteobacteria</taxon>
        <taxon>Parvularculales</taxon>
        <taxon>Parvularculaceae</taxon>
        <taxon>Hyphococcus</taxon>
    </lineage>
</organism>
<feature type="transmembrane region" description="Helical" evidence="1">
    <location>
        <begin position="106"/>
        <end position="123"/>
    </location>
</feature>
<feature type="transmembrane region" description="Helical" evidence="1">
    <location>
        <begin position="73"/>
        <end position="94"/>
    </location>
</feature>
<dbReference type="Proteomes" id="UP001596116">
    <property type="component" value="Unassembled WGS sequence"/>
</dbReference>
<keyword evidence="1" id="KW-0812">Transmembrane</keyword>
<sequence>MAFAKKQEAPRISADRLANIAGGGVAIAAPAAAPESAPRMRVELQPDLSRMRPRGAAMETPEQRKKRLAAKTINFTATFIARIAIIGAVGYLMYDIYQGSGAIHRGYAMGMFAMIADFGRVLLKAMEPGTK</sequence>
<proteinExistence type="predicted"/>
<keyword evidence="3" id="KW-1185">Reference proteome</keyword>
<evidence type="ECO:0000256" key="1">
    <source>
        <dbReference type="SAM" id="Phobius"/>
    </source>
</evidence>